<organism evidence="2 3">
    <name type="scientific">Pedobacter cryoconitis</name>
    <dbReference type="NCBI Taxonomy" id="188932"/>
    <lineage>
        <taxon>Bacteria</taxon>
        <taxon>Pseudomonadati</taxon>
        <taxon>Bacteroidota</taxon>
        <taxon>Sphingobacteriia</taxon>
        <taxon>Sphingobacteriales</taxon>
        <taxon>Sphingobacteriaceae</taxon>
        <taxon>Pedobacter</taxon>
    </lineage>
</organism>
<protein>
    <submittedName>
        <fullName evidence="2">Cell division septation protein DedD</fullName>
    </submittedName>
</protein>
<feature type="compositionally biased region" description="Polar residues" evidence="1">
    <location>
        <begin position="121"/>
        <end position="130"/>
    </location>
</feature>
<dbReference type="GO" id="GO:0051301">
    <property type="term" value="P:cell division"/>
    <property type="evidence" value="ECO:0007669"/>
    <property type="project" value="UniProtKB-KW"/>
</dbReference>
<dbReference type="RefSeq" id="WP_183884404.1">
    <property type="nucleotide sequence ID" value="NZ_JACHCE010000009.1"/>
</dbReference>
<dbReference type="EMBL" id="JACHCE010000009">
    <property type="protein sequence ID" value="MBB5638590.1"/>
    <property type="molecule type" value="Genomic_DNA"/>
</dbReference>
<sequence length="130" mass="13855">MSASCPILETGCGPIDIYVVRVLEGFGTLPTPLQHKSLSYPKASSTSYPKALPTNYPKASSTSYPKASSTNYPKASPTSYPKASPTNYPKASPKSYPKASPTNNLSVKLSGKPNKHDLASTYISHQTGQM</sequence>
<gene>
    <name evidence="2" type="ORF">HDE68_004522</name>
</gene>
<dbReference type="Proteomes" id="UP000537204">
    <property type="component" value="Unassembled WGS sequence"/>
</dbReference>
<feature type="compositionally biased region" description="Polar residues" evidence="1">
    <location>
        <begin position="57"/>
        <end position="89"/>
    </location>
</feature>
<evidence type="ECO:0000313" key="3">
    <source>
        <dbReference type="Proteomes" id="UP000537204"/>
    </source>
</evidence>
<name>A0A7W9E2B0_9SPHI</name>
<comment type="caution">
    <text evidence="2">The sequence shown here is derived from an EMBL/GenBank/DDBJ whole genome shotgun (WGS) entry which is preliminary data.</text>
</comment>
<reference evidence="2 3" key="1">
    <citation type="submission" date="2020-08" db="EMBL/GenBank/DDBJ databases">
        <title>Genomic Encyclopedia of Type Strains, Phase IV (KMG-V): Genome sequencing to study the core and pangenomes of soil and plant-associated prokaryotes.</title>
        <authorList>
            <person name="Whitman W."/>
        </authorList>
    </citation>
    <scope>NUCLEOTIDE SEQUENCE [LARGE SCALE GENOMIC DNA]</scope>
    <source>
        <strain evidence="2 3">S3M1</strain>
    </source>
</reference>
<feature type="compositionally biased region" description="Polar residues" evidence="1">
    <location>
        <begin position="34"/>
        <end position="48"/>
    </location>
</feature>
<evidence type="ECO:0000256" key="1">
    <source>
        <dbReference type="SAM" id="MobiDB-lite"/>
    </source>
</evidence>
<keyword evidence="2" id="KW-0132">Cell division</keyword>
<keyword evidence="2" id="KW-0131">Cell cycle</keyword>
<dbReference type="AlphaFoldDB" id="A0A7W9E2B0"/>
<accession>A0A7W9E2B0</accession>
<feature type="region of interest" description="Disordered" evidence="1">
    <location>
        <begin position="32"/>
        <end position="130"/>
    </location>
</feature>
<evidence type="ECO:0000313" key="2">
    <source>
        <dbReference type="EMBL" id="MBB5638590.1"/>
    </source>
</evidence>
<proteinExistence type="predicted"/>